<comment type="caution">
    <text evidence="2">The sequence shown here is derived from an EMBL/GenBank/DDBJ whole genome shotgun (WGS) entry which is preliminary data.</text>
</comment>
<keyword evidence="3" id="KW-1185">Reference proteome</keyword>
<dbReference type="PANTHER" id="PTHR37984:SF14">
    <property type="entry name" value="RIBONUCLEASE H"/>
    <property type="match status" value="1"/>
</dbReference>
<dbReference type="EMBL" id="CACRXK020008904">
    <property type="protein sequence ID" value="CAB4015941.1"/>
    <property type="molecule type" value="Genomic_DNA"/>
</dbReference>
<organism evidence="2 3">
    <name type="scientific">Paramuricea clavata</name>
    <name type="common">Red gorgonian</name>
    <name type="synonym">Violescent sea-whip</name>
    <dbReference type="NCBI Taxonomy" id="317549"/>
    <lineage>
        <taxon>Eukaryota</taxon>
        <taxon>Metazoa</taxon>
        <taxon>Cnidaria</taxon>
        <taxon>Anthozoa</taxon>
        <taxon>Octocorallia</taxon>
        <taxon>Malacalcyonacea</taxon>
        <taxon>Plexauridae</taxon>
        <taxon>Paramuricea</taxon>
    </lineage>
</organism>
<gene>
    <name evidence="2" type="ORF">PACLA_8A004693</name>
</gene>
<dbReference type="InterPro" id="IPR000477">
    <property type="entry name" value="RT_dom"/>
</dbReference>
<sequence>MEVEQESRNCLTINTHQGLYRYNRLVFGVTSAPAIWQRSMDQVLEGVNGTSCILDDMIITGKDDDEHLENLKEVLKRLKEHGIFADQEDLFHLLCRWMQSFCLIRSIVCGAPTSRGRSGSAYYCSINEAIKEEEGLKWHSGPNTPHTTTIRVASNTVWNRYADQLRATGRNVMTLSGHSIDENVPAPHEMDTRSNSVQIFAWLQNLAPFQNKKCPVVFLVTNIFKLHFMHASPCFDIIFLFPGGDVVVPSKGGLTRFLELPSVDCCLHIWTYQQLHKYKHCTVFNDRTDQIKSCTNVRYNCTKHILHILSAIRFLTIGKLHRISNQESDKQIRPSANTFETLLEYSDIIGGQQCLSMEILMTRYCEYHISQVVISKECLHNQMISGSSTRSHHQQLVPKLDRSWRSYPTCPTLTSPSMRELQSRPFMWFGTIQLRVIGRFVENSGFEDGLFQAGLCSSGSITGVMSGKHYNRCWLVHEAFSEALERLFVKQYLPTMPKKVEECAQKNQMFEWRIR</sequence>
<evidence type="ECO:0000313" key="2">
    <source>
        <dbReference type="EMBL" id="CAB4015941.1"/>
    </source>
</evidence>
<dbReference type="Gene3D" id="3.10.10.10">
    <property type="entry name" value="HIV Type 1 Reverse Transcriptase, subunit A, domain 1"/>
    <property type="match status" value="1"/>
</dbReference>
<dbReference type="Proteomes" id="UP001152795">
    <property type="component" value="Unassembled WGS sequence"/>
</dbReference>
<feature type="domain" description="Reverse transcriptase" evidence="1">
    <location>
        <begin position="9"/>
        <end position="83"/>
    </location>
</feature>
<proteinExistence type="predicted"/>
<accession>A0A6S7JGL2</accession>
<protein>
    <recommendedName>
        <fullName evidence="1">Reverse transcriptase domain-containing protein</fullName>
    </recommendedName>
</protein>
<dbReference type="InterPro" id="IPR050951">
    <property type="entry name" value="Retrovirus_Pol_polyprotein"/>
</dbReference>
<dbReference type="AlphaFoldDB" id="A0A6S7JGL2"/>
<dbReference type="InterPro" id="IPR043128">
    <property type="entry name" value="Rev_trsase/Diguanyl_cyclase"/>
</dbReference>
<evidence type="ECO:0000259" key="1">
    <source>
        <dbReference type="Pfam" id="PF00078"/>
    </source>
</evidence>
<name>A0A6S7JGL2_PARCT</name>
<evidence type="ECO:0000313" key="3">
    <source>
        <dbReference type="Proteomes" id="UP001152795"/>
    </source>
</evidence>
<feature type="non-terminal residue" evidence="2">
    <location>
        <position position="1"/>
    </location>
</feature>
<dbReference type="CDD" id="cd01647">
    <property type="entry name" value="RT_LTR"/>
    <property type="match status" value="1"/>
</dbReference>
<dbReference type="Gene3D" id="3.30.70.270">
    <property type="match status" value="1"/>
</dbReference>
<reference evidence="2" key="1">
    <citation type="submission" date="2020-04" db="EMBL/GenBank/DDBJ databases">
        <authorList>
            <person name="Alioto T."/>
            <person name="Alioto T."/>
            <person name="Gomez Garrido J."/>
        </authorList>
    </citation>
    <scope>NUCLEOTIDE SEQUENCE</scope>
    <source>
        <strain evidence="2">A484AB</strain>
    </source>
</reference>
<dbReference type="Pfam" id="PF00078">
    <property type="entry name" value="RVT_1"/>
    <property type="match status" value="1"/>
</dbReference>
<dbReference type="InterPro" id="IPR043502">
    <property type="entry name" value="DNA/RNA_pol_sf"/>
</dbReference>
<dbReference type="PANTHER" id="PTHR37984">
    <property type="entry name" value="PROTEIN CBG26694"/>
    <property type="match status" value="1"/>
</dbReference>
<dbReference type="SUPFAM" id="SSF56672">
    <property type="entry name" value="DNA/RNA polymerases"/>
    <property type="match status" value="1"/>
</dbReference>